<evidence type="ECO:0000313" key="2">
    <source>
        <dbReference type="Proteomes" id="UP001151518"/>
    </source>
</evidence>
<accession>A0A9W8KXN4</accession>
<protein>
    <submittedName>
        <fullName evidence="1">Uncharacterized protein</fullName>
    </submittedName>
</protein>
<dbReference type="AlphaFoldDB" id="A0A9W8KXN4"/>
<dbReference type="Proteomes" id="UP001151518">
    <property type="component" value="Unassembled WGS sequence"/>
</dbReference>
<reference evidence="1" key="1">
    <citation type="submission" date="2022-07" db="EMBL/GenBank/DDBJ databases">
        <title>Phylogenomic reconstructions and comparative analyses of Kickxellomycotina fungi.</title>
        <authorList>
            <person name="Reynolds N.K."/>
            <person name="Stajich J.E."/>
            <person name="Barry K."/>
            <person name="Grigoriev I.V."/>
            <person name="Crous P."/>
            <person name="Smith M.E."/>
        </authorList>
    </citation>
    <scope>NUCLEOTIDE SEQUENCE</scope>
    <source>
        <strain evidence="1">NRRL 3115</strain>
    </source>
</reference>
<evidence type="ECO:0000313" key="1">
    <source>
        <dbReference type="EMBL" id="KAJ2675739.1"/>
    </source>
</evidence>
<proteinExistence type="predicted"/>
<gene>
    <name evidence="1" type="ORF">GGI25_003833</name>
</gene>
<dbReference type="EMBL" id="JANBTW010000045">
    <property type="protein sequence ID" value="KAJ2675739.1"/>
    <property type="molecule type" value="Genomic_DNA"/>
</dbReference>
<comment type="caution">
    <text evidence="1">The sequence shown here is derived from an EMBL/GenBank/DDBJ whole genome shotgun (WGS) entry which is preliminary data.</text>
</comment>
<dbReference type="OrthoDB" id="5580199at2759"/>
<sequence length="89" mass="10011">MSPLKLFSRLKKSKNIRHPVAASFDASPATAPDADTDFFFSHPLYRSPSIDSQCTLVEPPVARQVIRRARVDRPRSQFTLGARRVIVCN</sequence>
<organism evidence="1 2">
    <name type="scientific">Coemansia spiralis</name>
    <dbReference type="NCBI Taxonomy" id="417178"/>
    <lineage>
        <taxon>Eukaryota</taxon>
        <taxon>Fungi</taxon>
        <taxon>Fungi incertae sedis</taxon>
        <taxon>Zoopagomycota</taxon>
        <taxon>Kickxellomycotina</taxon>
        <taxon>Kickxellomycetes</taxon>
        <taxon>Kickxellales</taxon>
        <taxon>Kickxellaceae</taxon>
        <taxon>Coemansia</taxon>
    </lineage>
</organism>
<name>A0A9W8KXN4_9FUNG</name>